<dbReference type="SUPFAM" id="SSF51445">
    <property type="entry name" value="(Trans)glycosidases"/>
    <property type="match status" value="1"/>
</dbReference>
<evidence type="ECO:0000259" key="7">
    <source>
        <dbReference type="Pfam" id="PF02837"/>
    </source>
</evidence>
<dbReference type="InterPro" id="IPR051913">
    <property type="entry name" value="GH2_Domain-Containing"/>
</dbReference>
<dbReference type="InterPro" id="IPR006103">
    <property type="entry name" value="Glyco_hydro_2_cat"/>
</dbReference>
<evidence type="ECO:0000256" key="3">
    <source>
        <dbReference type="ARBA" id="ARBA00023295"/>
    </source>
</evidence>
<dbReference type="eggNOG" id="COG3250">
    <property type="taxonomic scope" value="Bacteria"/>
</dbReference>
<gene>
    <name evidence="8" type="ordered locus">Tter_2461</name>
</gene>
<dbReference type="SUPFAM" id="SSF49303">
    <property type="entry name" value="beta-Galactosidase/glucuronidase domain"/>
    <property type="match status" value="1"/>
</dbReference>
<feature type="region of interest" description="Disordered" evidence="4">
    <location>
        <begin position="447"/>
        <end position="480"/>
    </location>
</feature>
<dbReference type="HOGENOM" id="CLU_009735_0_0_0"/>
<dbReference type="InterPro" id="IPR006102">
    <property type="entry name" value="Ig-like_GH2"/>
</dbReference>
<dbReference type="Gene3D" id="2.60.40.10">
    <property type="entry name" value="Immunoglobulins"/>
    <property type="match status" value="1"/>
</dbReference>
<dbReference type="CAZy" id="GH2">
    <property type="family name" value="Glycoside Hydrolase Family 2"/>
</dbReference>
<feature type="compositionally biased region" description="Basic and acidic residues" evidence="4">
    <location>
        <begin position="453"/>
        <end position="462"/>
    </location>
</feature>
<dbReference type="Pfam" id="PF02836">
    <property type="entry name" value="Glyco_hydro_2_C"/>
    <property type="match status" value="1"/>
</dbReference>
<dbReference type="InterPro" id="IPR036156">
    <property type="entry name" value="Beta-gal/glucu_dom_sf"/>
</dbReference>
<feature type="domain" description="Glycoside hydrolase family 2 immunoglobulin-like beta-sandwich" evidence="5">
    <location>
        <begin position="196"/>
        <end position="286"/>
    </location>
</feature>
<dbReference type="OrthoDB" id="9801077at2"/>
<dbReference type="InterPro" id="IPR006104">
    <property type="entry name" value="Glyco_hydro_2_N"/>
</dbReference>
<dbReference type="AlphaFoldDB" id="D1CHY4"/>
<reference evidence="9" key="1">
    <citation type="journal article" date="2010" name="Stand. Genomic Sci.">
        <title>Complete genome sequence of 'Thermobaculum terrenum' type strain (YNP1).</title>
        <authorList>
            <person name="Kiss H."/>
            <person name="Cleland D."/>
            <person name="Lapidus A."/>
            <person name="Lucas S."/>
            <person name="Glavina Del Rio T."/>
            <person name="Nolan M."/>
            <person name="Tice H."/>
            <person name="Han C."/>
            <person name="Goodwin L."/>
            <person name="Pitluck S."/>
            <person name="Liolios K."/>
            <person name="Ivanova N."/>
            <person name="Mavromatis K."/>
            <person name="Ovchinnikova G."/>
            <person name="Pati A."/>
            <person name="Chen A."/>
            <person name="Palaniappan K."/>
            <person name="Land M."/>
            <person name="Hauser L."/>
            <person name="Chang Y."/>
            <person name="Jeffries C."/>
            <person name="Lu M."/>
            <person name="Brettin T."/>
            <person name="Detter J."/>
            <person name="Goker M."/>
            <person name="Tindall B."/>
            <person name="Beck B."/>
            <person name="McDermott T."/>
            <person name="Woyke T."/>
            <person name="Bristow J."/>
            <person name="Eisen J."/>
            <person name="Markowitz V."/>
            <person name="Hugenholtz P."/>
            <person name="Kyrpides N."/>
            <person name="Klenk H."/>
            <person name="Cheng J."/>
        </authorList>
    </citation>
    <scope>NUCLEOTIDE SEQUENCE [LARGE SCALE GENOMIC DNA]</scope>
    <source>
        <strain evidence="9">ATCC BAA-798 / YNP1</strain>
    </source>
</reference>
<feature type="domain" description="Glycosyl hydrolases family 2 sugar binding" evidence="7">
    <location>
        <begin position="18"/>
        <end position="151"/>
    </location>
</feature>
<dbReference type="Gene3D" id="3.20.20.80">
    <property type="entry name" value="Glycosidases"/>
    <property type="match status" value="1"/>
</dbReference>
<keyword evidence="2 8" id="KW-0378">Hydrolase</keyword>
<dbReference type="Pfam" id="PF02837">
    <property type="entry name" value="Glyco_hydro_2_N"/>
    <property type="match status" value="1"/>
</dbReference>
<keyword evidence="3" id="KW-0326">Glycosidase</keyword>
<comment type="similarity">
    <text evidence="1">Belongs to the glycosyl hydrolase 2 family.</text>
</comment>
<dbReference type="GO" id="GO:0005975">
    <property type="term" value="P:carbohydrate metabolic process"/>
    <property type="evidence" value="ECO:0007669"/>
    <property type="project" value="InterPro"/>
</dbReference>
<evidence type="ECO:0000313" key="9">
    <source>
        <dbReference type="Proteomes" id="UP000000323"/>
    </source>
</evidence>
<dbReference type="SUPFAM" id="SSF49785">
    <property type="entry name" value="Galactose-binding domain-like"/>
    <property type="match status" value="1"/>
</dbReference>
<evidence type="ECO:0000256" key="4">
    <source>
        <dbReference type="SAM" id="MobiDB-lite"/>
    </source>
</evidence>
<accession>D1CHY4</accession>
<evidence type="ECO:0000313" key="8">
    <source>
        <dbReference type="EMBL" id="ACZ43355.1"/>
    </source>
</evidence>
<evidence type="ECO:0000259" key="5">
    <source>
        <dbReference type="Pfam" id="PF00703"/>
    </source>
</evidence>
<evidence type="ECO:0000256" key="2">
    <source>
        <dbReference type="ARBA" id="ARBA00022801"/>
    </source>
</evidence>
<dbReference type="PANTHER" id="PTHR42732:SF1">
    <property type="entry name" value="BETA-MANNOSIDASE"/>
    <property type="match status" value="1"/>
</dbReference>
<dbReference type="RefSeq" id="WP_012876386.1">
    <property type="nucleotide sequence ID" value="NC_013526.1"/>
</dbReference>
<evidence type="ECO:0000256" key="1">
    <source>
        <dbReference type="ARBA" id="ARBA00007401"/>
    </source>
</evidence>
<dbReference type="Gene3D" id="2.60.120.260">
    <property type="entry name" value="Galactose-binding domain-like"/>
    <property type="match status" value="1"/>
</dbReference>
<proteinExistence type="inferred from homology"/>
<organism evidence="8 9">
    <name type="scientific">Thermobaculum terrenum (strain ATCC BAA-798 / CCMEE 7001 / YNP1)</name>
    <dbReference type="NCBI Taxonomy" id="525904"/>
    <lineage>
        <taxon>Bacteria</taxon>
        <taxon>Bacillati</taxon>
        <taxon>Chloroflexota</taxon>
        <taxon>Chloroflexia</taxon>
        <taxon>Candidatus Thermobaculales</taxon>
        <taxon>Candidatus Thermobaculaceae</taxon>
        <taxon>Thermobaculum</taxon>
    </lineage>
</organism>
<evidence type="ECO:0000259" key="6">
    <source>
        <dbReference type="Pfam" id="PF02836"/>
    </source>
</evidence>
<dbReference type="PANTHER" id="PTHR42732">
    <property type="entry name" value="BETA-GALACTOSIDASE"/>
    <property type="match status" value="1"/>
</dbReference>
<dbReference type="Proteomes" id="UP000000323">
    <property type="component" value="Chromosome 2"/>
</dbReference>
<dbReference type="InterPro" id="IPR008979">
    <property type="entry name" value="Galactose-bd-like_sf"/>
</dbReference>
<dbReference type="STRING" id="525904.Tter_2461"/>
<dbReference type="KEGG" id="ttr:Tter_2461"/>
<name>D1CHY4_THET1</name>
<dbReference type="Pfam" id="PF00703">
    <property type="entry name" value="Glyco_hydro_2"/>
    <property type="match status" value="1"/>
</dbReference>
<sequence length="929" mass="105369">MMIYPGLLPSHDREQLDLTGEWSFALDPDGRGEAEEWYRRLQSGRILVPGSWEEQGYGERPPEQIIGWSKKRSYEGAAWYVRQVEIPNVWRGKKIWLQLEGVNWTTGVWLNGTYAGSGDSLSTPHRFDLTDLAHPGEPNLLAIKVNNKVEGILNYEAHIHSRHTATNWGGIVGAVRLVATPRTWIEGLKIFPDAHRRTVRCEVLVASTTGARGTVEARAEVEGRRIAGAKMPLEIAQPGVKGLTLTLELGPDARLWSDRDPFLYELHLELATEEGVDVVDTRFGLRTFEVRGRKLYLNDEPLYLRGYVDCCIFPLTGYPPHDKSVYLQQFRRAKDYGFNHVRLHSWTPPDAFYEAADEVGMLVQNELPNWGNCNDPRYLAGAGNFLRSELERVVLHLQRHPSLVIHCMGNELLQSAPHGASHRYSPFLNQLVRRGRELDPSRLYLDQSGFGHLPEEPDRETDLNSYRSFRGTTPDSTTTWSTRVAGGRLPVIAHEHTQMDMYTRLDSSPKFTGVIEPSWEAQAMDALAAKQLLDEADRYYRASARLQLVCIKEQFERIRRTLELSGLQMLNLTDFPGQGTALNGVLDVFWEPKGHASAEVFRQFNAETVLLCACPRRTFPEGGWLEARLLLSHYGPDRVRGDVRWELAAGQDVLACGKLAVGDVPPGGLYEVGTLALRMPTGPKKLTLRAHLEGSHVHNSWDFWVFPTGRTQEVGAGVRLSPGLAWLADYYDQMEVIDRREHHRGVILTDRLNVRYVEEMYNGATVVYLAENDELQDAIPTGFESLFWTYLWFPNQPRTTMGLVVEDHPLMRRFPHDGHSDWQWYHLVEGAKAVGMEVLPSDLRPIVAVVDNWHRARKLGYMLEGRVGRGRFLMTTLQLLGEYPCHPEAVYLLDQLLGYIQGEEFSPATRLTLAHIWSLPRSPIHGGHL</sequence>
<dbReference type="InterPro" id="IPR017853">
    <property type="entry name" value="GH"/>
</dbReference>
<dbReference type="InterPro" id="IPR013783">
    <property type="entry name" value="Ig-like_fold"/>
</dbReference>
<protein>
    <submittedName>
        <fullName evidence="8">Glycoside hydrolase family 2 sugar binding protein</fullName>
    </submittedName>
</protein>
<dbReference type="EMBL" id="CP001826">
    <property type="protein sequence ID" value="ACZ43355.1"/>
    <property type="molecule type" value="Genomic_DNA"/>
</dbReference>
<feature type="domain" description="Glycoside hydrolase family 2 catalytic" evidence="6">
    <location>
        <begin position="289"/>
        <end position="443"/>
    </location>
</feature>
<dbReference type="GO" id="GO:0004553">
    <property type="term" value="F:hydrolase activity, hydrolyzing O-glycosyl compounds"/>
    <property type="evidence" value="ECO:0007669"/>
    <property type="project" value="InterPro"/>
</dbReference>
<keyword evidence="9" id="KW-1185">Reference proteome</keyword>